<dbReference type="PANTHER" id="PTHR38782:SF1">
    <property type="entry name" value="SIGMA-E FACTOR REGULATORY PROTEIN RSEB"/>
    <property type="match status" value="1"/>
</dbReference>
<dbReference type="EMBL" id="ARXR01000061">
    <property type="protein sequence ID" value="MBF5054648.1"/>
    <property type="molecule type" value="Genomic_DNA"/>
</dbReference>
<dbReference type="PANTHER" id="PTHR38782">
    <property type="match status" value="1"/>
</dbReference>
<dbReference type="Gene3D" id="2.50.20.10">
    <property type="entry name" value="Lipoprotein localisation LolA/LolB/LppX"/>
    <property type="match status" value="1"/>
</dbReference>
<evidence type="ECO:0000256" key="1">
    <source>
        <dbReference type="ARBA" id="ARBA00004418"/>
    </source>
</evidence>
<dbReference type="InterPro" id="IPR038484">
    <property type="entry name" value="MucB/RseB_C_sf"/>
</dbReference>
<dbReference type="InterPro" id="IPR005588">
    <property type="entry name" value="MucB_RseB"/>
</dbReference>
<proteinExistence type="inferred from homology"/>
<accession>A0ABS0AKJ1</accession>
<evidence type="ECO:0000256" key="5">
    <source>
        <dbReference type="SAM" id="SignalP"/>
    </source>
</evidence>
<comment type="caution">
    <text evidence="8">The sequence shown here is derived from an EMBL/GenBank/DDBJ whole genome shotgun (WGS) entry which is preliminary data.</text>
</comment>
<dbReference type="Pfam" id="PF17188">
    <property type="entry name" value="MucB_RseB_C"/>
    <property type="match status" value="1"/>
</dbReference>
<dbReference type="InterPro" id="IPR033436">
    <property type="entry name" value="MucB/RseB_C"/>
</dbReference>
<dbReference type="Gene3D" id="3.30.200.100">
    <property type="entry name" value="MucB/RseB, C-terminal domain"/>
    <property type="match status" value="1"/>
</dbReference>
<dbReference type="RefSeq" id="WP_194856945.1">
    <property type="nucleotide sequence ID" value="NZ_ARXR01000061.1"/>
</dbReference>
<keyword evidence="4" id="KW-0574">Periplasm</keyword>
<feature type="signal peptide" evidence="5">
    <location>
        <begin position="1"/>
        <end position="22"/>
    </location>
</feature>
<dbReference type="CDD" id="cd16327">
    <property type="entry name" value="RseB"/>
    <property type="match status" value="1"/>
</dbReference>
<organism evidence="8 9">
    <name type="scientific">Alloalcanivorax venustensis ISO4</name>
    <dbReference type="NCBI Taxonomy" id="1177184"/>
    <lineage>
        <taxon>Bacteria</taxon>
        <taxon>Pseudomonadati</taxon>
        <taxon>Pseudomonadota</taxon>
        <taxon>Gammaproteobacteria</taxon>
        <taxon>Oceanospirillales</taxon>
        <taxon>Alcanivoracaceae</taxon>
        <taxon>Alloalcanivorax</taxon>
    </lineage>
</organism>
<dbReference type="InterPro" id="IPR033434">
    <property type="entry name" value="MucB/RseB_N"/>
</dbReference>
<evidence type="ECO:0000313" key="9">
    <source>
        <dbReference type="Proteomes" id="UP000644441"/>
    </source>
</evidence>
<evidence type="ECO:0000256" key="2">
    <source>
        <dbReference type="ARBA" id="ARBA00008150"/>
    </source>
</evidence>
<feature type="chain" id="PRO_5046226735" evidence="5">
    <location>
        <begin position="23"/>
        <end position="324"/>
    </location>
</feature>
<reference evidence="8 9" key="1">
    <citation type="submission" date="2012-09" db="EMBL/GenBank/DDBJ databases">
        <title>Genome Sequence of alkane-degrading Bacterium Alcanivorax venustensis ISO4.</title>
        <authorList>
            <person name="Lai Q."/>
            <person name="Shao Z."/>
        </authorList>
    </citation>
    <scope>NUCLEOTIDE SEQUENCE [LARGE SCALE GENOMIC DNA]</scope>
    <source>
        <strain evidence="8 9">ISO4</strain>
    </source>
</reference>
<evidence type="ECO:0000313" key="8">
    <source>
        <dbReference type="EMBL" id="MBF5054648.1"/>
    </source>
</evidence>
<evidence type="ECO:0000259" key="6">
    <source>
        <dbReference type="Pfam" id="PF03888"/>
    </source>
</evidence>
<protein>
    <submittedName>
        <fullName evidence="8">Negative regulator for alginate biosynthesis</fullName>
    </submittedName>
</protein>
<gene>
    <name evidence="8" type="ORF">ISO4_03250</name>
</gene>
<comment type="subcellular location">
    <subcellularLocation>
        <location evidence="1">Periplasm</location>
    </subcellularLocation>
</comment>
<dbReference type="Pfam" id="PF03888">
    <property type="entry name" value="MucB_RseB"/>
    <property type="match status" value="1"/>
</dbReference>
<name>A0ABS0AKJ1_9GAMM</name>
<feature type="domain" description="MucB/RseB N-terminal" evidence="6">
    <location>
        <begin position="27"/>
        <end position="197"/>
    </location>
</feature>
<evidence type="ECO:0000256" key="3">
    <source>
        <dbReference type="ARBA" id="ARBA00022729"/>
    </source>
</evidence>
<evidence type="ECO:0000259" key="7">
    <source>
        <dbReference type="Pfam" id="PF17188"/>
    </source>
</evidence>
<dbReference type="PIRSF" id="PIRSF005427">
    <property type="entry name" value="RseB"/>
    <property type="match status" value="1"/>
</dbReference>
<keyword evidence="3 5" id="KW-0732">Signal</keyword>
<comment type="similarity">
    <text evidence="2">Belongs to the RseB family.</text>
</comment>
<dbReference type="Proteomes" id="UP000644441">
    <property type="component" value="Unassembled WGS sequence"/>
</dbReference>
<feature type="domain" description="MucB/RseB C-terminal" evidence="7">
    <location>
        <begin position="222"/>
        <end position="315"/>
    </location>
</feature>
<sequence>MMRTLALGLALAAPLAAPVAIADPTPAQALLEEMTEASQQLQYRGRFLYQLGGEVSTMELSHAVIDGKQYQRLTHLDGRLVEVLQLGDEVVCLHPNGTLTRINDNDTGLLAFRDRLSSSIPEQYNVLVDGDGRVAGRVTTRMRVAPLDNHRYGYRLWVDRDSSLLLKSEMVDASGLAVERVEFVSLDLEPGLERSDFQLPKVIAERSLESVAAASPERVHVEAGWLPSGFEAADRDWRRVADLRQPVTAQSYTDGLATFTLFVESVASDQVEEGVSRVGPTVAISRVQNLDQRVYLMTLVGEIPQPTAERIMEAVAIRATDKRP</sequence>
<keyword evidence="9" id="KW-1185">Reference proteome</keyword>
<evidence type="ECO:0000256" key="4">
    <source>
        <dbReference type="ARBA" id="ARBA00022764"/>
    </source>
</evidence>